<dbReference type="OrthoDB" id="2444659at2759"/>
<evidence type="ECO:0000313" key="2">
    <source>
        <dbReference type="EMBL" id="KAG0261192.1"/>
    </source>
</evidence>
<name>A0A9P6U608_9FUNG</name>
<reference evidence="2" key="1">
    <citation type="journal article" date="2020" name="Fungal Divers.">
        <title>Resolving the Mortierellaceae phylogeny through synthesis of multi-gene phylogenetics and phylogenomics.</title>
        <authorList>
            <person name="Vandepol N."/>
            <person name="Liber J."/>
            <person name="Desiro A."/>
            <person name="Na H."/>
            <person name="Kennedy M."/>
            <person name="Barry K."/>
            <person name="Grigoriev I.V."/>
            <person name="Miller A.N."/>
            <person name="O'Donnell K."/>
            <person name="Stajich J.E."/>
            <person name="Bonito G."/>
        </authorList>
    </citation>
    <scope>NUCLEOTIDE SEQUENCE</scope>
    <source>
        <strain evidence="2">BC1065</strain>
    </source>
</reference>
<comment type="caution">
    <text evidence="2">The sequence shown here is derived from an EMBL/GenBank/DDBJ whole genome shotgun (WGS) entry which is preliminary data.</text>
</comment>
<feature type="compositionally biased region" description="Acidic residues" evidence="1">
    <location>
        <begin position="417"/>
        <end position="428"/>
    </location>
</feature>
<keyword evidence="3" id="KW-1185">Reference proteome</keyword>
<protein>
    <submittedName>
        <fullName evidence="2">Uncharacterized protein</fullName>
    </submittedName>
</protein>
<dbReference type="Proteomes" id="UP000807716">
    <property type="component" value="Unassembled WGS sequence"/>
</dbReference>
<evidence type="ECO:0000256" key="1">
    <source>
        <dbReference type="SAM" id="MobiDB-lite"/>
    </source>
</evidence>
<dbReference type="AlphaFoldDB" id="A0A9P6U608"/>
<feature type="compositionally biased region" description="Basic and acidic residues" evidence="1">
    <location>
        <begin position="309"/>
        <end position="329"/>
    </location>
</feature>
<dbReference type="EMBL" id="JAAAJB010000224">
    <property type="protein sequence ID" value="KAG0261192.1"/>
    <property type="molecule type" value="Genomic_DNA"/>
</dbReference>
<gene>
    <name evidence="2" type="ORF">DFQ27_003101</name>
</gene>
<feature type="compositionally biased region" description="Low complexity" evidence="1">
    <location>
        <begin position="450"/>
        <end position="474"/>
    </location>
</feature>
<organism evidence="2 3">
    <name type="scientific">Actinomortierella ambigua</name>
    <dbReference type="NCBI Taxonomy" id="1343610"/>
    <lineage>
        <taxon>Eukaryota</taxon>
        <taxon>Fungi</taxon>
        <taxon>Fungi incertae sedis</taxon>
        <taxon>Mucoromycota</taxon>
        <taxon>Mortierellomycotina</taxon>
        <taxon>Mortierellomycetes</taxon>
        <taxon>Mortierellales</taxon>
        <taxon>Mortierellaceae</taxon>
        <taxon>Actinomortierella</taxon>
    </lineage>
</organism>
<feature type="compositionally biased region" description="Polar residues" evidence="1">
    <location>
        <begin position="376"/>
        <end position="392"/>
    </location>
</feature>
<feature type="compositionally biased region" description="Polar residues" evidence="1">
    <location>
        <begin position="475"/>
        <end position="485"/>
    </location>
</feature>
<feature type="region of interest" description="Disordered" evidence="1">
    <location>
        <begin position="283"/>
        <end position="505"/>
    </location>
</feature>
<sequence>MGFLDLQCIARQDGPAGNHTIYGVSFGVYQNGTEQYLLLVKSNTSPKSIFDVTWTLEHAIKLDSLNYLGSRSHPKIICTVDETGSFTMMSFDNGNPSVSRYEPGKRINATYTEGGGWNNVAIAVGYRGKTKESCLFSVPRSSTSNNQSAVYHIFPESDTTIGFGNLNLTTRTMENLPTSWNLTSYSDFPLLKPTESRIYAYNDTVYAFGNPKPESSRLSILLTLPLNLTNDKAPPQPKSHTVNWEDEYYMGSCLSDISSTLGDHYFGLCDEWEHGAKSLGFSDGDDATVSNDSNNNDTEGDNAANGEGESQKQPEDDNDERRMLGKVENDEIGGSTNRGWGRMRHSREGESESIPMLTMVGRSFTSPSAPPLHDQGMSSSARVSTSGGTRQGRQLIVLSSHPRPNMFTTIEQSSNSEGEEEGEEEEESLAPPEEWIPKPFDPRDQTWLRPPQALPASLSTPSASQPSAPPATAAVTETSRYSVSGRTEDEDEPLPLYEDKLLDSV</sequence>
<proteinExistence type="predicted"/>
<feature type="compositionally biased region" description="Polar residues" evidence="1">
    <location>
        <begin position="288"/>
        <end position="297"/>
    </location>
</feature>
<accession>A0A9P6U608</accession>
<evidence type="ECO:0000313" key="3">
    <source>
        <dbReference type="Proteomes" id="UP000807716"/>
    </source>
</evidence>